<feature type="transmembrane region" description="Helical" evidence="1">
    <location>
        <begin position="191"/>
        <end position="211"/>
    </location>
</feature>
<evidence type="ECO:0000313" key="2">
    <source>
        <dbReference type="EMBL" id="QJF52569.1"/>
    </source>
</evidence>
<evidence type="ECO:0000256" key="1">
    <source>
        <dbReference type="SAM" id="Phobius"/>
    </source>
</evidence>
<gene>
    <name evidence="2" type="ORF">G3256_16020</name>
</gene>
<dbReference type="KEGG" id="rpon:G3256_16020"/>
<keyword evidence="1" id="KW-1133">Transmembrane helix</keyword>
<feature type="transmembrane region" description="Helical" evidence="1">
    <location>
        <begin position="114"/>
        <end position="135"/>
    </location>
</feature>
<dbReference type="Proteomes" id="UP000503308">
    <property type="component" value="Chromosome"/>
</dbReference>
<name>A0A858SUD6_9RHOB</name>
<organism evidence="2 3">
    <name type="scientific">Roseobacter ponti</name>
    <dbReference type="NCBI Taxonomy" id="1891787"/>
    <lineage>
        <taxon>Bacteria</taxon>
        <taxon>Pseudomonadati</taxon>
        <taxon>Pseudomonadota</taxon>
        <taxon>Alphaproteobacteria</taxon>
        <taxon>Rhodobacterales</taxon>
        <taxon>Roseobacteraceae</taxon>
        <taxon>Roseobacter</taxon>
    </lineage>
</organism>
<evidence type="ECO:0000313" key="3">
    <source>
        <dbReference type="Proteomes" id="UP000503308"/>
    </source>
</evidence>
<proteinExistence type="predicted"/>
<sequence length="287" mass="32614">MPQAQVDKLLSFWRLPKTAFALLSLLSLSTAHIAGFVLAGPHDFVLFADTRTLFSLSIQFSIAFVISVIAAQFLSWATLFSVAFFLSELVRWCSFRFRRKVVVLGRQTVFFRRLMFTVFAFFAFSGLYYGSIYFLFASKSFHALILFLVLPSIFWFLLYIQSTPTHEFRNTRRAFGIKFAMLVLPKSDINLVSYSFFATVIWAALAISFLLGTEKFFSRLINTSAFAEVNGRTDRVGIISITTMGYIGFTMPHGQTCHSAANFELLPSSKVDRVYFARESAGVEYCR</sequence>
<keyword evidence="1" id="KW-0812">Transmembrane</keyword>
<reference evidence="2 3" key="1">
    <citation type="submission" date="2020-02" db="EMBL/GenBank/DDBJ databases">
        <title>Genome sequence of Roseobacter ponti.</title>
        <authorList>
            <person name="Hollensteiner J."/>
            <person name="Schneider D."/>
            <person name="Poehlein A."/>
            <person name="Daniel R."/>
        </authorList>
    </citation>
    <scope>NUCLEOTIDE SEQUENCE [LARGE SCALE GENOMIC DNA]</scope>
    <source>
        <strain evidence="2 3">DSM 106830</strain>
    </source>
</reference>
<dbReference type="AlphaFoldDB" id="A0A858SUD6"/>
<keyword evidence="3" id="KW-1185">Reference proteome</keyword>
<accession>A0A858SUD6</accession>
<feature type="transmembrane region" description="Helical" evidence="1">
    <location>
        <begin position="20"/>
        <end position="40"/>
    </location>
</feature>
<dbReference type="RefSeq" id="WP_169641789.1">
    <property type="nucleotide sequence ID" value="NZ_CP048788.1"/>
</dbReference>
<keyword evidence="1" id="KW-0472">Membrane</keyword>
<dbReference type="EMBL" id="CP048788">
    <property type="protein sequence ID" value="QJF52569.1"/>
    <property type="molecule type" value="Genomic_DNA"/>
</dbReference>
<feature type="transmembrane region" description="Helical" evidence="1">
    <location>
        <begin position="141"/>
        <end position="160"/>
    </location>
</feature>
<protein>
    <submittedName>
        <fullName evidence="2">Uncharacterized protein</fullName>
    </submittedName>
</protein>